<keyword evidence="1" id="KW-0812">Transmembrane</keyword>
<dbReference type="Proteomes" id="UP000288716">
    <property type="component" value="Unassembled WGS sequence"/>
</dbReference>
<comment type="caution">
    <text evidence="2">The sequence shown here is derived from an EMBL/GenBank/DDBJ whole genome shotgun (WGS) entry which is preliminary data.</text>
</comment>
<dbReference type="EMBL" id="NCKV01003373">
    <property type="protein sequence ID" value="RWS25798.1"/>
    <property type="molecule type" value="Genomic_DNA"/>
</dbReference>
<dbReference type="AlphaFoldDB" id="A0A443SE56"/>
<accession>A0A443SE56</accession>
<reference evidence="2 3" key="1">
    <citation type="journal article" date="2018" name="Gigascience">
        <title>Genomes of trombidid mites reveal novel predicted allergens and laterally-transferred genes associated with secondary metabolism.</title>
        <authorList>
            <person name="Dong X."/>
            <person name="Chaisiri K."/>
            <person name="Xia D."/>
            <person name="Armstrong S.D."/>
            <person name="Fang Y."/>
            <person name="Donnelly M.J."/>
            <person name="Kadowaki T."/>
            <person name="McGarry J.W."/>
            <person name="Darby A.C."/>
            <person name="Makepeace B.L."/>
        </authorList>
    </citation>
    <scope>NUCLEOTIDE SEQUENCE [LARGE SCALE GENOMIC DNA]</scope>
    <source>
        <strain evidence="2">UoL-UT</strain>
    </source>
</reference>
<dbReference type="OrthoDB" id="6427863at2759"/>
<protein>
    <submittedName>
        <fullName evidence="2">Uncharacterized protein</fullName>
    </submittedName>
</protein>
<evidence type="ECO:0000256" key="1">
    <source>
        <dbReference type="SAM" id="Phobius"/>
    </source>
</evidence>
<sequence>MNVDPGFPFASQVPQPMNVYRTGTLRSSRSVPGFMMSAVNTWDGEPCPVHGSGPHSPVHGITMSPLPVPPPVTMKRFSSVADVRSISGGNNNFFPLMTIIPPIPGDGKHIGNQLVPTAQRPFFVPAFSEQMPVRENFKVSSPIPSIHAPVIASKMKHVESYPNEDVCCKGHLIVLWIILGVVTIGVISGIILGVTVN</sequence>
<gene>
    <name evidence="2" type="ORF">B4U80_04346</name>
</gene>
<keyword evidence="1" id="KW-1133">Transmembrane helix</keyword>
<organism evidence="2 3">
    <name type="scientific">Leptotrombidium deliense</name>
    <dbReference type="NCBI Taxonomy" id="299467"/>
    <lineage>
        <taxon>Eukaryota</taxon>
        <taxon>Metazoa</taxon>
        <taxon>Ecdysozoa</taxon>
        <taxon>Arthropoda</taxon>
        <taxon>Chelicerata</taxon>
        <taxon>Arachnida</taxon>
        <taxon>Acari</taxon>
        <taxon>Acariformes</taxon>
        <taxon>Trombidiformes</taxon>
        <taxon>Prostigmata</taxon>
        <taxon>Anystina</taxon>
        <taxon>Parasitengona</taxon>
        <taxon>Trombiculoidea</taxon>
        <taxon>Trombiculidae</taxon>
        <taxon>Leptotrombidium</taxon>
    </lineage>
</organism>
<keyword evidence="3" id="KW-1185">Reference proteome</keyword>
<evidence type="ECO:0000313" key="3">
    <source>
        <dbReference type="Proteomes" id="UP000288716"/>
    </source>
</evidence>
<keyword evidence="1" id="KW-0472">Membrane</keyword>
<name>A0A443SE56_9ACAR</name>
<proteinExistence type="predicted"/>
<dbReference type="VEuPathDB" id="VectorBase:LDEU006242"/>
<feature type="transmembrane region" description="Helical" evidence="1">
    <location>
        <begin position="173"/>
        <end position="196"/>
    </location>
</feature>
<evidence type="ECO:0000313" key="2">
    <source>
        <dbReference type="EMBL" id="RWS25798.1"/>
    </source>
</evidence>